<dbReference type="RefSeq" id="WP_162447115.1">
    <property type="nucleotide sequence ID" value="NZ_CP048222.1"/>
</dbReference>
<organism evidence="1 2">
    <name type="scientific">Rhodocytophaga rosea</name>
    <dbReference type="NCBI Taxonomy" id="2704465"/>
    <lineage>
        <taxon>Bacteria</taxon>
        <taxon>Pseudomonadati</taxon>
        <taxon>Bacteroidota</taxon>
        <taxon>Cytophagia</taxon>
        <taxon>Cytophagales</taxon>
        <taxon>Rhodocytophagaceae</taxon>
        <taxon>Rhodocytophaga</taxon>
    </lineage>
</organism>
<dbReference type="EMBL" id="CP048222">
    <property type="protein sequence ID" value="QHT71175.1"/>
    <property type="molecule type" value="Genomic_DNA"/>
</dbReference>
<protein>
    <submittedName>
        <fullName evidence="1">Uncharacterized protein</fullName>
    </submittedName>
</protein>
<keyword evidence="2" id="KW-1185">Reference proteome</keyword>
<gene>
    <name evidence="1" type="ORF">GXP67_33250</name>
</gene>
<dbReference type="Proteomes" id="UP000480178">
    <property type="component" value="Chromosome"/>
</dbReference>
<evidence type="ECO:0000313" key="2">
    <source>
        <dbReference type="Proteomes" id="UP000480178"/>
    </source>
</evidence>
<sequence length="310" mass="36632">MNKEAYNAFLLLRSDKNIEFNNIKDSIIDFKEYLETLCSNVCPKGLKDNFIYQWVFTHEVDKPRDYNNYCKANLFAAKSSLKRVISKIETDGMNEVCNEMLTNFICDLRPYIYQFDKNQDYKWLILNTNIHPSNFYNELSKNIFWNGKPGIHGGEKIVLASSAPFIVRQSIEYKIKRILGIDYLLVNNKPDIRTTERCFNTLEKNRRFYRTKDFDFQVIKQIHSWTNYYIHGGYRPEPWRIETAINYLDNLFFSGNTSNDAYITSYAGVEIFEDDLINLRENTEKSLKEGLTGDVKIKWIRVPEVAMIKR</sequence>
<name>A0A6C0GSQ8_9BACT</name>
<accession>A0A6C0GSQ8</accession>
<evidence type="ECO:0000313" key="1">
    <source>
        <dbReference type="EMBL" id="QHT71175.1"/>
    </source>
</evidence>
<reference evidence="1 2" key="1">
    <citation type="submission" date="2020-01" db="EMBL/GenBank/DDBJ databases">
        <authorList>
            <person name="Kim M.K."/>
        </authorList>
    </citation>
    <scope>NUCLEOTIDE SEQUENCE [LARGE SCALE GENOMIC DNA]</scope>
    <source>
        <strain evidence="1 2">172606-1</strain>
    </source>
</reference>
<proteinExistence type="predicted"/>
<dbReference type="KEGG" id="rhoz:GXP67_33250"/>
<dbReference type="AlphaFoldDB" id="A0A6C0GSQ8"/>